<dbReference type="Pfam" id="PF02082">
    <property type="entry name" value="Rrf2"/>
    <property type="match status" value="1"/>
</dbReference>
<dbReference type="AlphaFoldDB" id="A0A1G9QAP4"/>
<gene>
    <name evidence="1" type="ORF">SAMN04488502_10294</name>
</gene>
<accession>A0A1G9QAP4</accession>
<name>A0A1G9QAP4_9FIRM</name>
<dbReference type="InterPro" id="IPR000944">
    <property type="entry name" value="Tscrpt_reg_Rrf2"/>
</dbReference>
<dbReference type="STRING" id="146817.SAMN04488502_10294"/>
<dbReference type="NCBIfam" id="TIGR00738">
    <property type="entry name" value="rrf2_super"/>
    <property type="match status" value="1"/>
</dbReference>
<dbReference type="GO" id="GO:0003700">
    <property type="term" value="F:DNA-binding transcription factor activity"/>
    <property type="evidence" value="ECO:0007669"/>
    <property type="project" value="TreeGrafter"/>
</dbReference>
<dbReference type="Proteomes" id="UP000214880">
    <property type="component" value="Unassembled WGS sequence"/>
</dbReference>
<organism evidence="1 2">
    <name type="scientific">Dendrosporobacter quercicolus</name>
    <dbReference type="NCBI Taxonomy" id="146817"/>
    <lineage>
        <taxon>Bacteria</taxon>
        <taxon>Bacillati</taxon>
        <taxon>Bacillota</taxon>
        <taxon>Negativicutes</taxon>
        <taxon>Selenomonadales</taxon>
        <taxon>Sporomusaceae</taxon>
        <taxon>Dendrosporobacter</taxon>
    </lineage>
</organism>
<evidence type="ECO:0000313" key="2">
    <source>
        <dbReference type="Proteomes" id="UP000214880"/>
    </source>
</evidence>
<dbReference type="InterPro" id="IPR030489">
    <property type="entry name" value="TR_Rrf2-type_CS"/>
</dbReference>
<dbReference type="SUPFAM" id="SSF46785">
    <property type="entry name" value="Winged helix' DNA-binding domain"/>
    <property type="match status" value="1"/>
</dbReference>
<proteinExistence type="predicted"/>
<evidence type="ECO:0000313" key="1">
    <source>
        <dbReference type="EMBL" id="SDM07781.1"/>
    </source>
</evidence>
<dbReference type="PROSITE" id="PS51197">
    <property type="entry name" value="HTH_RRF2_2"/>
    <property type="match status" value="1"/>
</dbReference>
<dbReference type="PROSITE" id="PS01332">
    <property type="entry name" value="HTH_RRF2_1"/>
    <property type="match status" value="1"/>
</dbReference>
<dbReference type="InterPro" id="IPR036388">
    <property type="entry name" value="WH-like_DNA-bd_sf"/>
</dbReference>
<dbReference type="PANTHER" id="PTHR33221">
    <property type="entry name" value="WINGED HELIX-TURN-HELIX TRANSCRIPTIONAL REGULATOR, RRF2 FAMILY"/>
    <property type="match status" value="1"/>
</dbReference>
<dbReference type="RefSeq" id="WP_092070223.1">
    <property type="nucleotide sequence ID" value="NZ_FNHB01000002.1"/>
</dbReference>
<keyword evidence="2" id="KW-1185">Reference proteome</keyword>
<dbReference type="EMBL" id="FNHB01000002">
    <property type="protein sequence ID" value="SDM07781.1"/>
    <property type="molecule type" value="Genomic_DNA"/>
</dbReference>
<dbReference type="OrthoDB" id="9808360at2"/>
<sequence length="143" mass="15721">MQLNQATDYAFRVLLHLAAVPEHIVSGQTIAEQQNIPPQFLQKIMRSLTKAGLVKSHRGAEGGYELARAAAAITLLDVIEAMEGAVSLNRCLADQNACTRCCPRVCTVHRALGRIQQQFLASLHQVNFADLVQEQEGEVESRI</sequence>
<protein>
    <submittedName>
        <fullName evidence="1">Transcriptional regulator, BadM/Rrf2 family</fullName>
    </submittedName>
</protein>
<dbReference type="GO" id="GO:0005829">
    <property type="term" value="C:cytosol"/>
    <property type="evidence" value="ECO:0007669"/>
    <property type="project" value="TreeGrafter"/>
</dbReference>
<dbReference type="Gene3D" id="1.10.10.10">
    <property type="entry name" value="Winged helix-like DNA-binding domain superfamily/Winged helix DNA-binding domain"/>
    <property type="match status" value="1"/>
</dbReference>
<dbReference type="InterPro" id="IPR036390">
    <property type="entry name" value="WH_DNA-bd_sf"/>
</dbReference>
<dbReference type="PANTHER" id="PTHR33221:SF2">
    <property type="entry name" value="TRANSCRIPTIONAL REGULATOR"/>
    <property type="match status" value="1"/>
</dbReference>
<reference evidence="1 2" key="1">
    <citation type="submission" date="2016-10" db="EMBL/GenBank/DDBJ databases">
        <authorList>
            <person name="de Groot N.N."/>
        </authorList>
    </citation>
    <scope>NUCLEOTIDE SEQUENCE [LARGE SCALE GENOMIC DNA]</scope>
    <source>
        <strain evidence="1 2">DSM 1736</strain>
    </source>
</reference>